<proteinExistence type="predicted"/>
<name>A0A6J7K2V4_9ZZZZ</name>
<dbReference type="Gene3D" id="3.20.20.70">
    <property type="entry name" value="Aldolase class I"/>
    <property type="match status" value="1"/>
</dbReference>
<evidence type="ECO:0000313" key="1">
    <source>
        <dbReference type="EMBL" id="CAB4950248.1"/>
    </source>
</evidence>
<dbReference type="AlphaFoldDB" id="A0A6J7K2V4"/>
<protein>
    <submittedName>
        <fullName evidence="1">Unannotated protein</fullName>
    </submittedName>
</protein>
<dbReference type="SUPFAM" id="SSF51366">
    <property type="entry name" value="Ribulose-phoshate binding barrel"/>
    <property type="match status" value="1"/>
</dbReference>
<dbReference type="InterPro" id="IPR006062">
    <property type="entry name" value="His_biosynth"/>
</dbReference>
<dbReference type="Pfam" id="PF00977">
    <property type="entry name" value="His_biosynth"/>
    <property type="match status" value="1"/>
</dbReference>
<dbReference type="InterPro" id="IPR011060">
    <property type="entry name" value="RibuloseP-bd_barrel"/>
</dbReference>
<dbReference type="EMBL" id="CAFBNE010000042">
    <property type="protein sequence ID" value="CAB4950248.1"/>
    <property type="molecule type" value="Genomic_DNA"/>
</dbReference>
<gene>
    <name evidence="1" type="ORF">UFOPK3772_01491</name>
</gene>
<reference evidence="1" key="1">
    <citation type="submission" date="2020-05" db="EMBL/GenBank/DDBJ databases">
        <authorList>
            <person name="Chiriac C."/>
            <person name="Salcher M."/>
            <person name="Ghai R."/>
            <person name="Kavagutti S V."/>
        </authorList>
    </citation>
    <scope>NUCLEOTIDE SEQUENCE</scope>
</reference>
<organism evidence="1">
    <name type="scientific">freshwater metagenome</name>
    <dbReference type="NCBI Taxonomy" id="449393"/>
    <lineage>
        <taxon>unclassified sequences</taxon>
        <taxon>metagenomes</taxon>
        <taxon>ecological metagenomes</taxon>
    </lineage>
</organism>
<accession>A0A6J7K2V4</accession>
<sequence>MVMYPLALLPVVTISGGRARIAPQGYGQSDEIGSVAQSISSWVHQGASWIHVVDQDAIDGRTPNHHHMVSSGAHLQYSGVVRDEAALSVAIATGASRVVIDGTDREWASAAVKAHGDRVAVGLDIRQADVFDIAGSLERAGCSRFVISDQAEKHHWKHGDRHLLAEFCSHTNRPVMARGGIGYLGDLHALHELVPNGLDGIILDDALYDGAFTYSEAVAAGADRFDMFFWGPPQ</sequence>
<dbReference type="GO" id="GO:0000105">
    <property type="term" value="P:L-histidine biosynthetic process"/>
    <property type="evidence" value="ECO:0007669"/>
    <property type="project" value="InterPro"/>
</dbReference>
<dbReference type="InterPro" id="IPR013785">
    <property type="entry name" value="Aldolase_TIM"/>
</dbReference>